<dbReference type="InterPro" id="IPR006175">
    <property type="entry name" value="YjgF/YER057c/UK114"/>
</dbReference>
<proteinExistence type="predicted"/>
<protein>
    <recommendedName>
        <fullName evidence="3">RidA family protein</fullName>
    </recommendedName>
</protein>
<dbReference type="CDD" id="cd00448">
    <property type="entry name" value="YjgF_YER057c_UK114_family"/>
    <property type="match status" value="1"/>
</dbReference>
<reference evidence="1 2" key="1">
    <citation type="submission" date="2018-08" db="EMBL/GenBank/DDBJ databases">
        <title>A genome reference for cultivated species of the human gut microbiota.</title>
        <authorList>
            <person name="Zou Y."/>
            <person name="Xue W."/>
            <person name="Luo G."/>
        </authorList>
    </citation>
    <scope>NUCLEOTIDE SEQUENCE [LARGE SCALE GENOMIC DNA]</scope>
    <source>
        <strain evidence="1 2">AM23-3</strain>
    </source>
</reference>
<dbReference type="Pfam" id="PF01042">
    <property type="entry name" value="Ribonuc_L-PSP"/>
    <property type="match status" value="1"/>
</dbReference>
<dbReference type="InterPro" id="IPR035959">
    <property type="entry name" value="RutC-like_sf"/>
</dbReference>
<comment type="caution">
    <text evidence="1">The sequence shown here is derived from an EMBL/GenBank/DDBJ whole genome shotgun (WGS) entry which is preliminary data.</text>
</comment>
<evidence type="ECO:0000313" key="2">
    <source>
        <dbReference type="Proteomes" id="UP000284579"/>
    </source>
</evidence>
<evidence type="ECO:0000313" key="1">
    <source>
        <dbReference type="EMBL" id="RHF85449.1"/>
    </source>
</evidence>
<evidence type="ECO:0008006" key="3">
    <source>
        <dbReference type="Google" id="ProtNLM"/>
    </source>
</evidence>
<organism evidence="1 2">
    <name type="scientific">Coprococcus comes</name>
    <dbReference type="NCBI Taxonomy" id="410072"/>
    <lineage>
        <taxon>Bacteria</taxon>
        <taxon>Bacillati</taxon>
        <taxon>Bacillota</taxon>
        <taxon>Clostridia</taxon>
        <taxon>Lachnospirales</taxon>
        <taxon>Lachnospiraceae</taxon>
        <taxon>Coprococcus</taxon>
    </lineage>
</organism>
<dbReference type="Proteomes" id="UP000284579">
    <property type="component" value="Unassembled WGS sequence"/>
</dbReference>
<dbReference type="SUPFAM" id="SSF55298">
    <property type="entry name" value="YjgF-like"/>
    <property type="match status" value="1"/>
</dbReference>
<sequence length="34" mass="3770">MEPYSQGWYTEDTVYVSGQLGIDMTTGQLVEGVD</sequence>
<accession>A0A3R6HUT6</accession>
<dbReference type="Gene3D" id="3.30.1330.40">
    <property type="entry name" value="RutC-like"/>
    <property type="match status" value="1"/>
</dbReference>
<dbReference type="AlphaFoldDB" id="A0A3R6HUT6"/>
<name>A0A3R6HUT6_9FIRM</name>
<gene>
    <name evidence="1" type="ORF">DW656_02565</name>
</gene>
<dbReference type="EMBL" id="QRHO01000002">
    <property type="protein sequence ID" value="RHF85449.1"/>
    <property type="molecule type" value="Genomic_DNA"/>
</dbReference>